<evidence type="ECO:0000259" key="1">
    <source>
        <dbReference type="Pfam" id="PF01370"/>
    </source>
</evidence>
<feature type="domain" description="NAD-dependent epimerase/dehydratase" evidence="1">
    <location>
        <begin position="14"/>
        <end position="246"/>
    </location>
</feature>
<comment type="caution">
    <text evidence="2">The sequence shown here is derived from an EMBL/GenBank/DDBJ whole genome shotgun (WGS) entry which is preliminary data.</text>
</comment>
<organism evidence="2 3">
    <name type="scientific">Desulfocucumis palustris</name>
    <dbReference type="NCBI Taxonomy" id="1898651"/>
    <lineage>
        <taxon>Bacteria</taxon>
        <taxon>Bacillati</taxon>
        <taxon>Bacillota</taxon>
        <taxon>Clostridia</taxon>
        <taxon>Eubacteriales</taxon>
        <taxon>Desulfocucumaceae</taxon>
        <taxon>Desulfocucumis</taxon>
    </lineage>
</organism>
<dbReference type="Gene3D" id="3.90.25.10">
    <property type="entry name" value="UDP-galactose 4-epimerase, domain 1"/>
    <property type="match status" value="1"/>
</dbReference>
<reference evidence="3" key="1">
    <citation type="submission" date="2018-02" db="EMBL/GenBank/DDBJ databases">
        <title>Genome sequence of Desulfocucumis palustris strain NAW-5.</title>
        <authorList>
            <person name="Watanabe M."/>
            <person name="Kojima H."/>
            <person name="Fukui M."/>
        </authorList>
    </citation>
    <scope>NUCLEOTIDE SEQUENCE [LARGE SCALE GENOMIC DNA]</scope>
    <source>
        <strain evidence="3">NAW-5</strain>
    </source>
</reference>
<sequence length="325" mass="36093">MSEKVINSFYKKNVLVTGGTGMIGRQVVKILCDAGAAVKVASLDGFSVDRRAEHVFGDLCNLDFCLDLTKDMEFVFHMAGVGASAQTTMKKPASHSVPTLMVNTNVLEASRRNNVQRLVYTSSVGAYANAEILKESQGRELPPMDFYAGWAKRMAEYQIKAYKAQYGIDSYAVVRLSNVYGPGDNFHPANSLVIPSLIYRLYNNENPLAVYGDGSEIRDFVYSKDAAEGVILALYHGTGADFVNIGGIKGCSIKEVVETLKLFIDFEYVFDTTKPRGYPKRVLDSSLAIRRLGYSPSVSLEEGLRLTWDWFVNNPGDYLLKQNYF</sequence>
<evidence type="ECO:0000313" key="2">
    <source>
        <dbReference type="EMBL" id="GBF33428.1"/>
    </source>
</evidence>
<dbReference type="PANTHER" id="PTHR43238:SF1">
    <property type="entry name" value="GDP-L-FUCOSE SYNTHASE"/>
    <property type="match status" value="1"/>
</dbReference>
<dbReference type="InterPro" id="IPR001509">
    <property type="entry name" value="Epimerase_deHydtase"/>
</dbReference>
<dbReference type="Proteomes" id="UP000239549">
    <property type="component" value="Unassembled WGS sequence"/>
</dbReference>
<dbReference type="Gene3D" id="3.40.50.720">
    <property type="entry name" value="NAD(P)-binding Rossmann-like Domain"/>
    <property type="match status" value="1"/>
</dbReference>
<dbReference type="AlphaFoldDB" id="A0A2L2XB57"/>
<accession>A0A2L2XB57</accession>
<dbReference type="EMBL" id="BFAV01000102">
    <property type="protein sequence ID" value="GBF33428.1"/>
    <property type="molecule type" value="Genomic_DNA"/>
</dbReference>
<dbReference type="PANTHER" id="PTHR43238">
    <property type="entry name" value="GDP-L-FUCOSE SYNTHASE"/>
    <property type="match status" value="1"/>
</dbReference>
<protein>
    <submittedName>
        <fullName evidence="2">GDP-fucose synthetase</fullName>
    </submittedName>
</protein>
<gene>
    <name evidence="2" type="ORF">DCCM_2529</name>
</gene>
<dbReference type="InterPro" id="IPR036291">
    <property type="entry name" value="NAD(P)-bd_dom_sf"/>
</dbReference>
<evidence type="ECO:0000313" key="3">
    <source>
        <dbReference type="Proteomes" id="UP000239549"/>
    </source>
</evidence>
<dbReference type="Pfam" id="PF01370">
    <property type="entry name" value="Epimerase"/>
    <property type="match status" value="1"/>
</dbReference>
<dbReference type="SUPFAM" id="SSF51735">
    <property type="entry name" value="NAD(P)-binding Rossmann-fold domains"/>
    <property type="match status" value="1"/>
</dbReference>
<name>A0A2L2XB57_9FIRM</name>
<proteinExistence type="predicted"/>
<keyword evidence="3" id="KW-1185">Reference proteome</keyword>
<dbReference type="GO" id="GO:0050577">
    <property type="term" value="F:GDP-L-fucose synthase activity"/>
    <property type="evidence" value="ECO:0007669"/>
    <property type="project" value="TreeGrafter"/>
</dbReference>